<gene>
    <name evidence="9" type="primary">phoU</name>
    <name evidence="9" type="ORF">IAD46_00840</name>
</gene>
<evidence type="ECO:0000256" key="4">
    <source>
        <dbReference type="ARBA" id="ARBA00022448"/>
    </source>
</evidence>
<protein>
    <recommendedName>
        <fullName evidence="7">Phosphate-specific transport system accessory protein PhoU</fullName>
    </recommendedName>
</protein>
<evidence type="ECO:0000313" key="9">
    <source>
        <dbReference type="EMBL" id="HIT49550.1"/>
    </source>
</evidence>
<comment type="subunit">
    <text evidence="3 7">Homodimer.</text>
</comment>
<dbReference type="EMBL" id="DVLF01000029">
    <property type="protein sequence ID" value="HIT49550.1"/>
    <property type="molecule type" value="Genomic_DNA"/>
</dbReference>
<dbReference type="AlphaFoldDB" id="A0A9D1KHS0"/>
<dbReference type="PANTHER" id="PTHR42930:SF3">
    <property type="entry name" value="PHOSPHATE-SPECIFIC TRANSPORT SYSTEM ACCESSORY PROTEIN PHOU"/>
    <property type="match status" value="1"/>
</dbReference>
<dbReference type="SUPFAM" id="SSF109755">
    <property type="entry name" value="PhoU-like"/>
    <property type="match status" value="1"/>
</dbReference>
<reference evidence="9" key="1">
    <citation type="submission" date="2020-10" db="EMBL/GenBank/DDBJ databases">
        <authorList>
            <person name="Gilroy R."/>
        </authorList>
    </citation>
    <scope>NUCLEOTIDE SEQUENCE</scope>
    <source>
        <strain evidence="9">ChiW17-6978</strain>
    </source>
</reference>
<evidence type="ECO:0000256" key="5">
    <source>
        <dbReference type="ARBA" id="ARBA00022490"/>
    </source>
</evidence>
<evidence type="ECO:0000256" key="3">
    <source>
        <dbReference type="ARBA" id="ARBA00011738"/>
    </source>
</evidence>
<keyword evidence="5 7" id="KW-0963">Cytoplasm</keyword>
<dbReference type="GO" id="GO:0045936">
    <property type="term" value="P:negative regulation of phosphate metabolic process"/>
    <property type="evidence" value="ECO:0007669"/>
    <property type="project" value="InterPro"/>
</dbReference>
<comment type="function">
    <text evidence="7">Plays a role in the regulation of phosphate uptake.</text>
</comment>
<dbReference type="InterPro" id="IPR026022">
    <property type="entry name" value="PhoU_dom"/>
</dbReference>
<accession>A0A9D1KHS0</accession>
<dbReference type="PIRSF" id="PIRSF003107">
    <property type="entry name" value="PhoU"/>
    <property type="match status" value="1"/>
</dbReference>
<name>A0A9D1KHS0_9MOLU</name>
<dbReference type="PANTHER" id="PTHR42930">
    <property type="entry name" value="PHOSPHATE-SPECIFIC TRANSPORT SYSTEM ACCESSORY PROTEIN PHOU"/>
    <property type="match status" value="1"/>
</dbReference>
<evidence type="ECO:0000256" key="1">
    <source>
        <dbReference type="ARBA" id="ARBA00004496"/>
    </source>
</evidence>
<evidence type="ECO:0000313" key="10">
    <source>
        <dbReference type="Proteomes" id="UP000886758"/>
    </source>
</evidence>
<dbReference type="Pfam" id="PF01895">
    <property type="entry name" value="PhoU"/>
    <property type="match status" value="2"/>
</dbReference>
<dbReference type="GO" id="GO:0006817">
    <property type="term" value="P:phosphate ion transport"/>
    <property type="evidence" value="ECO:0007669"/>
    <property type="project" value="UniProtKB-KW"/>
</dbReference>
<keyword evidence="4 7" id="KW-0813">Transport</keyword>
<feature type="domain" description="PhoU" evidence="8">
    <location>
        <begin position="16"/>
        <end position="97"/>
    </location>
</feature>
<sequence length="211" mass="24621">MNLEKELDYLNQTLFKMSDVVVENMTEAMAFYLGKKDPVTINDDLVDHYERLVEELCLMILLKERPYAKDLKEVTGILKLVADIERIGDHAEDIYEFALKLVDCKEKRFKEIDSLFDFVIQMLKDSIHAYIRKDLSLAEKVIASDDFVDRQYEDLLARLVSYKIGENADLSFAIYTTLVVKYLERIADHCVNVAEWVIYMANGFHKDKKIC</sequence>
<dbReference type="NCBIfam" id="TIGR02135">
    <property type="entry name" value="phoU_full"/>
    <property type="match status" value="1"/>
</dbReference>
<proteinExistence type="inferred from homology"/>
<dbReference type="Gene3D" id="1.20.58.220">
    <property type="entry name" value="Phosphate transport system protein phou homolog 2, domain 2"/>
    <property type="match status" value="1"/>
</dbReference>
<organism evidence="9 10">
    <name type="scientific">Candidatus Pelethenecus faecipullorum</name>
    <dbReference type="NCBI Taxonomy" id="2840900"/>
    <lineage>
        <taxon>Bacteria</taxon>
        <taxon>Bacillati</taxon>
        <taxon>Mycoplasmatota</taxon>
        <taxon>Mollicutes</taxon>
        <taxon>Candidatus Pelethenecus</taxon>
    </lineage>
</organism>
<dbReference type="Proteomes" id="UP000886758">
    <property type="component" value="Unassembled WGS sequence"/>
</dbReference>
<feature type="domain" description="PhoU" evidence="8">
    <location>
        <begin position="113"/>
        <end position="197"/>
    </location>
</feature>
<comment type="caution">
    <text evidence="9">The sequence shown here is derived from an EMBL/GenBank/DDBJ whole genome shotgun (WGS) entry which is preliminary data.</text>
</comment>
<dbReference type="GO" id="GO:0030643">
    <property type="term" value="P:intracellular phosphate ion homeostasis"/>
    <property type="evidence" value="ECO:0007669"/>
    <property type="project" value="InterPro"/>
</dbReference>
<comment type="similarity">
    <text evidence="2 7">Belongs to the PhoU family.</text>
</comment>
<reference evidence="9" key="2">
    <citation type="journal article" date="2021" name="PeerJ">
        <title>Extensive microbial diversity within the chicken gut microbiome revealed by metagenomics and culture.</title>
        <authorList>
            <person name="Gilroy R."/>
            <person name="Ravi A."/>
            <person name="Getino M."/>
            <person name="Pursley I."/>
            <person name="Horton D.L."/>
            <person name="Alikhan N.F."/>
            <person name="Baker D."/>
            <person name="Gharbi K."/>
            <person name="Hall N."/>
            <person name="Watson M."/>
            <person name="Adriaenssens E.M."/>
            <person name="Foster-Nyarko E."/>
            <person name="Jarju S."/>
            <person name="Secka A."/>
            <person name="Antonio M."/>
            <person name="Oren A."/>
            <person name="Chaudhuri R.R."/>
            <person name="La Ragione R."/>
            <person name="Hildebrand F."/>
            <person name="Pallen M.J."/>
        </authorList>
    </citation>
    <scope>NUCLEOTIDE SEQUENCE</scope>
    <source>
        <strain evidence="9">ChiW17-6978</strain>
    </source>
</reference>
<evidence type="ECO:0000256" key="2">
    <source>
        <dbReference type="ARBA" id="ARBA00008107"/>
    </source>
</evidence>
<dbReference type="FunFam" id="1.20.58.220:FF:000004">
    <property type="entry name" value="Phosphate-specific transport system accessory protein PhoU"/>
    <property type="match status" value="1"/>
</dbReference>
<dbReference type="InterPro" id="IPR028366">
    <property type="entry name" value="PhoU"/>
</dbReference>
<evidence type="ECO:0000256" key="6">
    <source>
        <dbReference type="ARBA" id="ARBA00022592"/>
    </source>
</evidence>
<dbReference type="InterPro" id="IPR038078">
    <property type="entry name" value="PhoU-like_sf"/>
</dbReference>
<keyword evidence="6 7" id="KW-0592">Phosphate transport</keyword>
<comment type="subcellular location">
    <subcellularLocation>
        <location evidence="1 7">Cytoplasm</location>
    </subcellularLocation>
</comment>
<dbReference type="GO" id="GO:0005737">
    <property type="term" value="C:cytoplasm"/>
    <property type="evidence" value="ECO:0007669"/>
    <property type="project" value="UniProtKB-SubCell"/>
</dbReference>
<evidence type="ECO:0000256" key="7">
    <source>
        <dbReference type="PIRNR" id="PIRNR003107"/>
    </source>
</evidence>
<evidence type="ECO:0000259" key="8">
    <source>
        <dbReference type="Pfam" id="PF01895"/>
    </source>
</evidence>